<gene>
    <name evidence="1" type="ORF">CAter282_2345</name>
</gene>
<dbReference type="EMBL" id="CP013235">
    <property type="protein sequence ID" value="AMP10094.1"/>
    <property type="molecule type" value="Genomic_DNA"/>
</dbReference>
<sequence length="52" mass="5681">MLSAIDSTVEQETVCALIRHQPKLHASLMATLLWPYVRQCGGSAGVQLQQIS</sequence>
<name>A0A127PR52_9BURK</name>
<proteinExistence type="predicted"/>
<accession>A0A127PR52</accession>
<dbReference type="AlphaFoldDB" id="A0A127PR52"/>
<evidence type="ECO:0000313" key="1">
    <source>
        <dbReference type="EMBL" id="AMP10094.1"/>
    </source>
</evidence>
<dbReference type="Proteomes" id="UP000071778">
    <property type="component" value="Chromosome"/>
</dbReference>
<keyword evidence="2" id="KW-1185">Reference proteome</keyword>
<organism evidence="1 2">
    <name type="scientific">Collimonas arenae</name>
    <dbReference type="NCBI Taxonomy" id="279058"/>
    <lineage>
        <taxon>Bacteria</taxon>
        <taxon>Pseudomonadati</taxon>
        <taxon>Pseudomonadota</taxon>
        <taxon>Betaproteobacteria</taxon>
        <taxon>Burkholderiales</taxon>
        <taxon>Oxalobacteraceae</taxon>
        <taxon>Collimonas</taxon>
    </lineage>
</organism>
<reference evidence="1 2" key="1">
    <citation type="submission" date="2015-11" db="EMBL/GenBank/DDBJ databases">
        <title>Exploring the genomic traits of fungus-feeding bacterial genus Collimonas.</title>
        <authorList>
            <person name="Song C."/>
            <person name="Schmidt R."/>
            <person name="de Jager V."/>
            <person name="Krzyzanowska D."/>
            <person name="Jongedijk E."/>
            <person name="Cankar K."/>
            <person name="Beekwilder J."/>
            <person name="van Veen A."/>
            <person name="de Boer W."/>
            <person name="van Veen J.A."/>
            <person name="Garbeva P."/>
        </authorList>
    </citation>
    <scope>NUCLEOTIDE SEQUENCE [LARGE SCALE GENOMIC DNA]</scope>
    <source>
        <strain evidence="1 2">Ter282</strain>
    </source>
</reference>
<protein>
    <submittedName>
        <fullName evidence="1">Uncharacterized protein</fullName>
    </submittedName>
</protein>
<evidence type="ECO:0000313" key="2">
    <source>
        <dbReference type="Proteomes" id="UP000071778"/>
    </source>
</evidence>